<reference evidence="4" key="1">
    <citation type="submission" date="2012-07" db="EMBL/GenBank/DDBJ databases">
        <title>Genome variability drives Emilianias global distribution.</title>
        <authorList>
            <consortium name="DOE Joint Genome Institute"/>
            <person name="Read B."/>
            <person name="Kegel J."/>
            <person name="Klute M."/>
            <person name="Kuo A."/>
            <person name="Lefebvre S.C."/>
            <person name="Maumus F."/>
            <person name="Mayer C."/>
            <person name="Miller J."/>
            <person name="Allen A."/>
            <person name="Bidle K."/>
            <person name="Borodovsky M."/>
            <person name="Bowler C."/>
            <person name="Brownlee C."/>
            <person name="Claverie J.-M."/>
            <person name="Cock M."/>
            <person name="De Vargas C."/>
            <person name="Elias M."/>
            <person name="Frickenhaus S."/>
            <person name="Gladyshev V.N."/>
            <person name="Gonzalez K."/>
            <person name="Guda C."/>
            <person name="Hadaegh A."/>
            <person name="Herman E."/>
            <person name="Iglesias-Rodriguez D."/>
            <person name="Jones B."/>
            <person name="Lawson T."/>
            <person name="Leese F."/>
            <person name="Lin Y.-C."/>
            <person name="Lindquist E."/>
            <person name="Lobanov A."/>
            <person name="Lucas S."/>
            <person name="Malik S.-H.B."/>
            <person name="Marsh M.E."/>
            <person name="Mock T."/>
            <person name="Monier A."/>
            <person name="Moreau H."/>
            <person name="Mueller-Roeber B."/>
            <person name="Napier J."/>
            <person name="Ogata H."/>
            <person name="Parker M."/>
            <person name="Probert I."/>
            <person name="Quesneville H."/>
            <person name="Raines C."/>
            <person name="Rensing S."/>
            <person name="Riano-Pachon D.M."/>
            <person name="Richier S."/>
            <person name="Rokitta S."/>
            <person name="Salamov A."/>
            <person name="Sarno A.F."/>
            <person name="Schmutz J."/>
            <person name="Schroeder D."/>
            <person name="Shiraiwa Y."/>
            <person name="Soanes D.M."/>
            <person name="Valentin K."/>
            <person name="Van Der Giezen M."/>
            <person name="Van Der Peer Y."/>
            <person name="Vardi A."/>
            <person name="Verret F."/>
            <person name="Von Dassow P."/>
            <person name="Wheeler G."/>
            <person name="Williams B."/>
            <person name="Wilson W."/>
            <person name="Wolfe G."/>
            <person name="Wurch L.L."/>
            <person name="Young J."/>
            <person name="Dacks J.B."/>
            <person name="Delwiche C.F."/>
            <person name="Dyhrman S."/>
            <person name="Glockner G."/>
            <person name="John U."/>
            <person name="Richards T."/>
            <person name="Worden A.Z."/>
            <person name="Zhang X."/>
            <person name="Grigoriev I.V."/>
        </authorList>
    </citation>
    <scope>NUCLEOTIDE SEQUENCE</scope>
    <source>
        <strain evidence="4">CCMP1516</strain>
    </source>
</reference>
<dbReference type="AlphaFoldDB" id="R1E6K7"/>
<evidence type="ECO:0000313" key="4">
    <source>
        <dbReference type="EMBL" id="EOD16524.1"/>
    </source>
</evidence>
<sequence>MPSPAGVSKSGHIHLGVFATAAAVAYAREAARPREPKFEPRPRSDATREKQNGQKKRKRQERQEARRDARGAPKPPQTSYFLFFHATKSAELAKIVGERWRALSDEEKAP</sequence>
<feature type="domain" description="HMG box" evidence="3">
    <location>
        <begin position="73"/>
        <end position="110"/>
    </location>
</feature>
<keyword evidence="1" id="KW-0238">DNA-binding</keyword>
<feature type="compositionally biased region" description="Basic and acidic residues" evidence="2">
    <location>
        <begin position="30"/>
        <end position="52"/>
    </location>
</feature>
<name>R1E6K7_EMIHU</name>
<evidence type="ECO:0000259" key="3">
    <source>
        <dbReference type="PROSITE" id="PS50118"/>
    </source>
</evidence>
<dbReference type="HOGENOM" id="CLU_2190836_0_0_1"/>
<dbReference type="SUPFAM" id="SSF47095">
    <property type="entry name" value="HMG-box"/>
    <property type="match status" value="1"/>
</dbReference>
<organism evidence="4">
    <name type="scientific">Emiliania huxleyi</name>
    <name type="common">Coccolithophore</name>
    <name type="synonym">Pontosphaera huxleyi</name>
    <dbReference type="NCBI Taxonomy" id="2903"/>
    <lineage>
        <taxon>Eukaryota</taxon>
        <taxon>Haptista</taxon>
        <taxon>Haptophyta</taxon>
        <taxon>Prymnesiophyceae</taxon>
        <taxon>Isochrysidales</taxon>
        <taxon>Noelaerhabdaceae</taxon>
        <taxon>Emiliania</taxon>
    </lineage>
</organism>
<dbReference type="GeneID" id="17262671"/>
<feature type="compositionally biased region" description="Basic and acidic residues" evidence="2">
    <location>
        <begin position="61"/>
        <end position="71"/>
    </location>
</feature>
<dbReference type="EMBL" id="KB866773">
    <property type="protein sequence ID" value="EOD16524.1"/>
    <property type="molecule type" value="Genomic_DNA"/>
</dbReference>
<dbReference type="InterPro" id="IPR036910">
    <property type="entry name" value="HMG_box_dom_sf"/>
</dbReference>
<feature type="non-terminal residue" evidence="4">
    <location>
        <position position="110"/>
    </location>
</feature>
<feature type="DNA-binding region" description="HMG box" evidence="1">
    <location>
        <begin position="73"/>
        <end position="110"/>
    </location>
</feature>
<keyword evidence="1" id="KW-0539">Nucleus</keyword>
<feature type="region of interest" description="Disordered" evidence="2">
    <location>
        <begin position="30"/>
        <end position="80"/>
    </location>
</feature>
<dbReference type="RefSeq" id="XP_005768953.1">
    <property type="nucleotide sequence ID" value="XM_005768896.1"/>
</dbReference>
<evidence type="ECO:0000256" key="1">
    <source>
        <dbReference type="PROSITE-ProRule" id="PRU00267"/>
    </source>
</evidence>
<dbReference type="CDD" id="cd00084">
    <property type="entry name" value="HMG-box_SF"/>
    <property type="match status" value="1"/>
</dbReference>
<dbReference type="GO" id="GO:0005634">
    <property type="term" value="C:nucleus"/>
    <property type="evidence" value="ECO:0007669"/>
    <property type="project" value="UniProtKB-UniRule"/>
</dbReference>
<dbReference type="PROSITE" id="PS50118">
    <property type="entry name" value="HMG_BOX_2"/>
    <property type="match status" value="1"/>
</dbReference>
<proteinExistence type="predicted"/>
<protein>
    <recommendedName>
        <fullName evidence="3">HMG box domain-containing protein</fullName>
    </recommendedName>
</protein>
<evidence type="ECO:0000256" key="2">
    <source>
        <dbReference type="SAM" id="MobiDB-lite"/>
    </source>
</evidence>
<dbReference type="KEGG" id="ehx:EMIHUDRAFT_245037"/>
<dbReference type="GO" id="GO:0003677">
    <property type="term" value="F:DNA binding"/>
    <property type="evidence" value="ECO:0007669"/>
    <property type="project" value="UniProtKB-UniRule"/>
</dbReference>
<gene>
    <name evidence="4" type="ORF">EMIHUDRAFT_245037</name>
</gene>
<dbReference type="InterPro" id="IPR009071">
    <property type="entry name" value="HMG_box_dom"/>
</dbReference>
<accession>R1E6K7</accession>
<dbReference type="Gene3D" id="1.10.30.10">
    <property type="entry name" value="High mobility group box domain"/>
    <property type="match status" value="1"/>
</dbReference>